<evidence type="ECO:0000256" key="1">
    <source>
        <dbReference type="SAM" id="SignalP"/>
    </source>
</evidence>
<evidence type="ECO:0000313" key="3">
    <source>
        <dbReference type="Proteomes" id="UP001179361"/>
    </source>
</evidence>
<dbReference type="Proteomes" id="UP001179361">
    <property type="component" value="Unassembled WGS sequence"/>
</dbReference>
<keyword evidence="3" id="KW-1185">Reference proteome</keyword>
<feature type="signal peptide" evidence="1">
    <location>
        <begin position="1"/>
        <end position="20"/>
    </location>
</feature>
<protein>
    <submittedName>
        <fullName evidence="2">Uncharacterized protein</fullName>
    </submittedName>
</protein>
<accession>A0ABS8Q766</accession>
<name>A0ABS8Q766_9BURK</name>
<keyword evidence="1" id="KW-0732">Signal</keyword>
<dbReference type="EMBL" id="JAJNOC010000004">
    <property type="protein sequence ID" value="MCD2517587.1"/>
    <property type="molecule type" value="Genomic_DNA"/>
</dbReference>
<dbReference type="RefSeq" id="WP_231058868.1">
    <property type="nucleotide sequence ID" value="NZ_JAJNOC010000004.1"/>
</dbReference>
<reference evidence="2" key="1">
    <citation type="submission" date="2021-11" db="EMBL/GenBank/DDBJ databases">
        <title>The complete genome of Massilia sp sp. G4R7.</title>
        <authorList>
            <person name="Liu L."/>
            <person name="Yue J."/>
            <person name="Yuan J."/>
            <person name="Yang F."/>
            <person name="Li L."/>
        </authorList>
    </citation>
    <scope>NUCLEOTIDE SEQUENCE</scope>
    <source>
        <strain evidence="2">G4R7</strain>
    </source>
</reference>
<evidence type="ECO:0000313" key="2">
    <source>
        <dbReference type="EMBL" id="MCD2517587.1"/>
    </source>
</evidence>
<proteinExistence type="predicted"/>
<gene>
    <name evidence="2" type="ORF">LQ564_14835</name>
</gene>
<comment type="caution">
    <text evidence="2">The sequence shown here is derived from an EMBL/GenBank/DDBJ whole genome shotgun (WGS) entry which is preliminary data.</text>
</comment>
<sequence>MRTKLLIASAIALMSLNASADDSGAATVTYDAGAGRVNVVGAQPTHKPLAAMTYTGVQGVYVLDDGRRLRVTGKSAGKARTLYADLGDGPVEMVQVGHGRFVGAERGLGLSFEDYVGAHPSTVQVTSAPQG</sequence>
<feature type="chain" id="PRO_5047488896" evidence="1">
    <location>
        <begin position="21"/>
        <end position="131"/>
    </location>
</feature>
<organism evidence="2 3">
    <name type="scientific">Massilia phyllostachyos</name>
    <dbReference type="NCBI Taxonomy" id="2898585"/>
    <lineage>
        <taxon>Bacteria</taxon>
        <taxon>Pseudomonadati</taxon>
        <taxon>Pseudomonadota</taxon>
        <taxon>Betaproteobacteria</taxon>
        <taxon>Burkholderiales</taxon>
        <taxon>Oxalobacteraceae</taxon>
        <taxon>Telluria group</taxon>
        <taxon>Massilia</taxon>
    </lineage>
</organism>